<dbReference type="InterPro" id="IPR008993">
    <property type="entry name" value="TIMP-like_OB-fold"/>
</dbReference>
<dbReference type="Gene3D" id="2.40.50.120">
    <property type="match status" value="1"/>
</dbReference>
<organism evidence="2">
    <name type="scientific">Philodina roseola</name>
    <name type="common">Rotifer</name>
    <dbReference type="NCBI Taxonomy" id="96448"/>
    <lineage>
        <taxon>Eukaryota</taxon>
        <taxon>Metazoa</taxon>
        <taxon>Spiralia</taxon>
        <taxon>Gnathifera</taxon>
        <taxon>Rotifera</taxon>
        <taxon>Eurotatoria</taxon>
        <taxon>Bdelloidea</taxon>
        <taxon>Philodinida</taxon>
        <taxon>Philodinidae</taxon>
        <taxon>Philodina</taxon>
    </lineage>
</organism>
<proteinExistence type="predicted"/>
<feature type="signal peptide" evidence="1">
    <location>
        <begin position="1"/>
        <end position="22"/>
    </location>
</feature>
<evidence type="ECO:0000256" key="1">
    <source>
        <dbReference type="SAM" id="SignalP"/>
    </source>
</evidence>
<dbReference type="PROSITE" id="PS51257">
    <property type="entry name" value="PROKAR_LIPOPROTEIN"/>
    <property type="match status" value="1"/>
</dbReference>
<accession>B3G4N5</accession>
<dbReference type="SUPFAM" id="SSF50242">
    <property type="entry name" value="TIMP-like"/>
    <property type="match status" value="1"/>
</dbReference>
<dbReference type="AlphaFoldDB" id="B3G4N5"/>
<sequence length="140" mass="16025">MLHKRILPIFILCLFCISSLTACSCMQDISLEQRFSMATQIFIGTAVDVTVDDHQMIRRVIFHVEENFKGKISPTGFISIVTDTMESACGLTIEKNEKWQIWADKSYEFPNQLEASYCSASTKNIQQNLTFLRKQFSLAK</sequence>
<dbReference type="EMBL" id="EU643489">
    <property type="protein sequence ID" value="ACD54783.1"/>
    <property type="molecule type" value="Genomic_DNA"/>
</dbReference>
<evidence type="ECO:0000313" key="2">
    <source>
        <dbReference type="EMBL" id="ACD54783.1"/>
    </source>
</evidence>
<name>B3G4N5_PHIRO</name>
<keyword evidence="1" id="KW-0732">Signal</keyword>
<reference evidence="2" key="1">
    <citation type="journal article" date="2008" name="Science">
        <title>Massive horizontal gene transfer in bdelloid rotifers.</title>
        <authorList>
            <person name="Gladyshev E.A."/>
            <person name="Meselson M.S."/>
            <person name="Arkhipova I.R."/>
        </authorList>
    </citation>
    <scope>NUCLEOTIDE SEQUENCE</scope>
</reference>
<protein>
    <submittedName>
        <fullName evidence="2">CbiN domain protein-like protein</fullName>
    </submittedName>
</protein>
<feature type="chain" id="PRO_5002787240" evidence="1">
    <location>
        <begin position="23"/>
        <end position="140"/>
    </location>
</feature>